<dbReference type="CDD" id="cd17574">
    <property type="entry name" value="REC_OmpR"/>
    <property type="match status" value="1"/>
</dbReference>
<name>A0A1Z4V0J5_9CYAN</name>
<accession>A0A1Z4V0J5</accession>
<dbReference type="CDD" id="cd00082">
    <property type="entry name" value="HisKA"/>
    <property type="match status" value="1"/>
</dbReference>
<organism evidence="8 9">
    <name type="scientific">Dolichospermum compactum NIES-806</name>
    <dbReference type="NCBI Taxonomy" id="1973481"/>
    <lineage>
        <taxon>Bacteria</taxon>
        <taxon>Bacillati</taxon>
        <taxon>Cyanobacteriota</taxon>
        <taxon>Cyanophyceae</taxon>
        <taxon>Nostocales</taxon>
        <taxon>Aphanizomenonaceae</taxon>
        <taxon>Dolichospermum</taxon>
        <taxon>Dolichospermum compactum</taxon>
    </lineage>
</organism>
<dbReference type="PROSITE" id="PS50110">
    <property type="entry name" value="RESPONSE_REGULATORY"/>
    <property type="match status" value="1"/>
</dbReference>
<evidence type="ECO:0000259" key="7">
    <source>
        <dbReference type="PROSITE" id="PS50110"/>
    </source>
</evidence>
<evidence type="ECO:0000256" key="3">
    <source>
        <dbReference type="ARBA" id="ARBA00022553"/>
    </source>
</evidence>
<evidence type="ECO:0000256" key="2">
    <source>
        <dbReference type="ARBA" id="ARBA00012438"/>
    </source>
</evidence>
<dbReference type="SUPFAM" id="SSF52172">
    <property type="entry name" value="CheY-like"/>
    <property type="match status" value="1"/>
</dbReference>
<dbReference type="EMBL" id="AP018316">
    <property type="protein sequence ID" value="BAZ84835.1"/>
    <property type="molecule type" value="Genomic_DNA"/>
</dbReference>
<evidence type="ECO:0000256" key="6">
    <source>
        <dbReference type="SAM" id="Coils"/>
    </source>
</evidence>
<dbReference type="InterPro" id="IPR001789">
    <property type="entry name" value="Sig_transdc_resp-reg_receiver"/>
</dbReference>
<dbReference type="InterPro" id="IPR036097">
    <property type="entry name" value="HisK_dim/P_sf"/>
</dbReference>
<reference evidence="8 9" key="1">
    <citation type="submission" date="2017-06" db="EMBL/GenBank/DDBJ databases">
        <title>Genome sequencing of cyanobaciteial culture collection at National Institute for Environmental Studies (NIES).</title>
        <authorList>
            <person name="Hirose Y."/>
            <person name="Shimura Y."/>
            <person name="Fujisawa T."/>
            <person name="Nakamura Y."/>
            <person name="Kawachi M."/>
        </authorList>
    </citation>
    <scope>NUCLEOTIDE SEQUENCE [LARGE SCALE GENOMIC DNA]</scope>
    <source>
        <strain evidence="8 9">NIES-806</strain>
    </source>
</reference>
<gene>
    <name evidence="8" type="ORF">NIES806_10290</name>
</gene>
<protein>
    <recommendedName>
        <fullName evidence="2">histidine kinase</fullName>
        <ecNumber evidence="2">2.7.13.3</ecNumber>
    </recommendedName>
</protein>
<comment type="catalytic activity">
    <reaction evidence="1">
        <text>ATP + protein L-histidine = ADP + protein N-phospho-L-histidine.</text>
        <dbReference type="EC" id="2.7.13.3"/>
    </reaction>
</comment>
<dbReference type="Proteomes" id="UP000218702">
    <property type="component" value="Chromosome"/>
</dbReference>
<dbReference type="EC" id="2.7.13.3" evidence="2"/>
<dbReference type="AlphaFoldDB" id="A0A1Z4V0J5"/>
<dbReference type="GO" id="GO:0000155">
    <property type="term" value="F:phosphorelay sensor kinase activity"/>
    <property type="evidence" value="ECO:0007669"/>
    <property type="project" value="InterPro"/>
</dbReference>
<evidence type="ECO:0000256" key="5">
    <source>
        <dbReference type="PROSITE-ProRule" id="PRU00169"/>
    </source>
</evidence>
<sequence>MSLILIIEDENSIRLNLQEFLELVNFSVITAVNGKIGLQLAKHRHPDLIICDITMPELSGYEVLTELRRDPKLADVPFIFITAKAERYDFRQSMELGADDYITKPFQPHEILEAVNARLKRHSISNQAYLEESQKLEILEQEIKKNRSELQDSQQLAQMRGNLLDQVSQDLRNPLSNINMAICMLKQVNNEKDRDKYLLILQQECKRQIEILNEMSSLQELLTDENAKLLRTYKLLGKL</sequence>
<feature type="modified residue" description="4-aspartylphosphate" evidence="5">
    <location>
        <position position="52"/>
    </location>
</feature>
<dbReference type="Gene3D" id="3.40.50.2300">
    <property type="match status" value="1"/>
</dbReference>
<proteinExistence type="predicted"/>
<keyword evidence="6" id="KW-0175">Coiled coil</keyword>
<feature type="domain" description="Response regulatory" evidence="7">
    <location>
        <begin position="3"/>
        <end position="119"/>
    </location>
</feature>
<dbReference type="PANTHER" id="PTHR43547:SF2">
    <property type="entry name" value="HYBRID SIGNAL TRANSDUCTION HISTIDINE KINASE C"/>
    <property type="match status" value="1"/>
</dbReference>
<evidence type="ECO:0000256" key="4">
    <source>
        <dbReference type="ARBA" id="ARBA00023012"/>
    </source>
</evidence>
<feature type="coiled-coil region" evidence="6">
    <location>
        <begin position="129"/>
        <end position="156"/>
    </location>
</feature>
<dbReference type="InterPro" id="IPR003661">
    <property type="entry name" value="HisK_dim/P_dom"/>
</dbReference>
<dbReference type="InterPro" id="IPR011006">
    <property type="entry name" value="CheY-like_superfamily"/>
</dbReference>
<evidence type="ECO:0000313" key="9">
    <source>
        <dbReference type="Proteomes" id="UP000218702"/>
    </source>
</evidence>
<evidence type="ECO:0000313" key="8">
    <source>
        <dbReference type="EMBL" id="BAZ84835.1"/>
    </source>
</evidence>
<dbReference type="KEGG" id="dcm:NIES806_10290"/>
<keyword evidence="4" id="KW-0902">Two-component regulatory system</keyword>
<dbReference type="Pfam" id="PF00512">
    <property type="entry name" value="HisKA"/>
    <property type="match status" value="1"/>
</dbReference>
<dbReference type="Gene3D" id="1.10.287.130">
    <property type="match status" value="1"/>
</dbReference>
<dbReference type="SMART" id="SM00448">
    <property type="entry name" value="REC"/>
    <property type="match status" value="1"/>
</dbReference>
<evidence type="ECO:0000256" key="1">
    <source>
        <dbReference type="ARBA" id="ARBA00000085"/>
    </source>
</evidence>
<dbReference type="PANTHER" id="PTHR43547">
    <property type="entry name" value="TWO-COMPONENT HISTIDINE KINASE"/>
    <property type="match status" value="1"/>
</dbReference>
<keyword evidence="9" id="KW-1185">Reference proteome</keyword>
<dbReference type="Pfam" id="PF00072">
    <property type="entry name" value="Response_reg"/>
    <property type="match status" value="1"/>
</dbReference>
<dbReference type="RefSeq" id="WP_096664830.1">
    <property type="nucleotide sequence ID" value="NZ_AP018316.1"/>
</dbReference>
<keyword evidence="3 5" id="KW-0597">Phosphoprotein</keyword>
<dbReference type="SUPFAM" id="SSF47384">
    <property type="entry name" value="Homodimeric domain of signal transducing histidine kinase"/>
    <property type="match status" value="1"/>
</dbReference>
<dbReference type="SMART" id="SM00388">
    <property type="entry name" value="HisKA"/>
    <property type="match status" value="1"/>
</dbReference>
<dbReference type="OrthoDB" id="508510at2"/>